<dbReference type="Gene3D" id="3.40.50.300">
    <property type="entry name" value="P-loop containing nucleotide triphosphate hydrolases"/>
    <property type="match status" value="2"/>
</dbReference>
<evidence type="ECO:0000256" key="8">
    <source>
        <dbReference type="ARBA" id="ARBA00023136"/>
    </source>
</evidence>
<dbReference type="InterPro" id="IPR003593">
    <property type="entry name" value="AAA+_ATPase"/>
</dbReference>
<evidence type="ECO:0000256" key="3">
    <source>
        <dbReference type="ARBA" id="ARBA00022448"/>
    </source>
</evidence>
<feature type="domain" description="ABC transporter" evidence="9">
    <location>
        <begin position="309"/>
        <end position="528"/>
    </location>
</feature>
<dbReference type="SUPFAM" id="SSF52540">
    <property type="entry name" value="P-loop containing nucleoside triphosphate hydrolases"/>
    <property type="match status" value="2"/>
</dbReference>
<feature type="domain" description="ABC transporter" evidence="9">
    <location>
        <begin position="4"/>
        <end position="255"/>
    </location>
</feature>
<evidence type="ECO:0000259" key="9">
    <source>
        <dbReference type="PROSITE" id="PS50893"/>
    </source>
</evidence>
<name>A0A926D818_9FIRM</name>
<accession>A0A926D818</accession>
<dbReference type="InterPro" id="IPR017871">
    <property type="entry name" value="ABC_transporter-like_CS"/>
</dbReference>
<keyword evidence="5" id="KW-0547">Nucleotide-binding</keyword>
<dbReference type="Pfam" id="PF00005">
    <property type="entry name" value="ABC_tran"/>
    <property type="match status" value="2"/>
</dbReference>
<reference evidence="10" key="1">
    <citation type="submission" date="2020-08" db="EMBL/GenBank/DDBJ databases">
        <title>Genome public.</title>
        <authorList>
            <person name="Liu C."/>
            <person name="Sun Q."/>
        </authorList>
    </citation>
    <scope>NUCLEOTIDE SEQUENCE</scope>
    <source>
        <strain evidence="10">NSJ-40</strain>
    </source>
</reference>
<evidence type="ECO:0000256" key="5">
    <source>
        <dbReference type="ARBA" id="ARBA00022741"/>
    </source>
</evidence>
<evidence type="ECO:0000256" key="1">
    <source>
        <dbReference type="ARBA" id="ARBA00004202"/>
    </source>
</evidence>
<dbReference type="InterPro" id="IPR015856">
    <property type="entry name" value="ABC_transpr_CbiO/EcfA_su"/>
</dbReference>
<dbReference type="GO" id="GO:0042626">
    <property type="term" value="F:ATPase-coupled transmembrane transporter activity"/>
    <property type="evidence" value="ECO:0007669"/>
    <property type="project" value="TreeGrafter"/>
</dbReference>
<dbReference type="SMART" id="SM00382">
    <property type="entry name" value="AAA"/>
    <property type="match status" value="2"/>
</dbReference>
<evidence type="ECO:0000256" key="4">
    <source>
        <dbReference type="ARBA" id="ARBA00022475"/>
    </source>
</evidence>
<dbReference type="InterPro" id="IPR003439">
    <property type="entry name" value="ABC_transporter-like_ATP-bd"/>
</dbReference>
<keyword evidence="4" id="KW-1003">Cell membrane</keyword>
<keyword evidence="3" id="KW-0813">Transport</keyword>
<comment type="caution">
    <text evidence="10">The sequence shown here is derived from an EMBL/GenBank/DDBJ whole genome shotgun (WGS) entry which is preliminary data.</text>
</comment>
<dbReference type="CDD" id="cd03225">
    <property type="entry name" value="ABC_cobalt_CbiO_domain1"/>
    <property type="match status" value="2"/>
</dbReference>
<dbReference type="PROSITE" id="PS50893">
    <property type="entry name" value="ABC_TRANSPORTER_2"/>
    <property type="match status" value="2"/>
</dbReference>
<protein>
    <submittedName>
        <fullName evidence="10">ATP-binding cassette domain-containing protein</fullName>
    </submittedName>
</protein>
<dbReference type="GO" id="GO:0005524">
    <property type="term" value="F:ATP binding"/>
    <property type="evidence" value="ECO:0007669"/>
    <property type="project" value="UniProtKB-KW"/>
</dbReference>
<dbReference type="PROSITE" id="PS00211">
    <property type="entry name" value="ABC_TRANSPORTER_1"/>
    <property type="match status" value="2"/>
</dbReference>
<dbReference type="AlphaFoldDB" id="A0A926D818"/>
<proteinExistence type="inferred from homology"/>
<dbReference type="RefSeq" id="WP_249318819.1">
    <property type="nucleotide sequence ID" value="NZ_JACRSN010000006.1"/>
</dbReference>
<keyword evidence="11" id="KW-1185">Reference proteome</keyword>
<organism evidence="10 11">
    <name type="scientific">Yeguia hominis</name>
    <dbReference type="NCBI Taxonomy" id="2763662"/>
    <lineage>
        <taxon>Bacteria</taxon>
        <taxon>Bacillati</taxon>
        <taxon>Bacillota</taxon>
        <taxon>Clostridia</taxon>
        <taxon>Eubacteriales</taxon>
        <taxon>Yeguiaceae</taxon>
        <taxon>Yeguia</taxon>
    </lineage>
</organism>
<dbReference type="GO" id="GO:0043190">
    <property type="term" value="C:ATP-binding cassette (ABC) transporter complex"/>
    <property type="evidence" value="ECO:0007669"/>
    <property type="project" value="TreeGrafter"/>
</dbReference>
<keyword evidence="8" id="KW-0472">Membrane</keyword>
<sequence>MAAFSFVNFSFRYAGASEEALRNLTLTIREGEFVLLCGKSGSGKTTLLRLMKPEIAPVGTVSGFCGRRAPGRRQYRRGERLFFGKRHFCLGAAPSAVGFVMQDPDNQIVTDTVGHELAFGLENLCMPPAVIRRRVAETAHFFGIGGDLSRRTDALSGGQKQLLSLAAVTAMRPQMLLLDEPTAQLDPAAAENFLALLQRLNRETGMTVVLSVHDLEEVLPIADRVLFLEGGALRADLPPRAFAASLRGDAFAAALPAASQLPTLPDEMPPITVREGRAYLQASCGEWLRRPDPAENSPAEKSPGVQEALLVRDVWYRYTPESDFALRGLDLSVRKGEIHAVLGGNGSGKSTLLRLLSGTERPSRGKIRIQKGLRTALLPQSPKMLFGQETLLRDLMELSGQFSYSEKKMREMAETLGILPLLSRHPYDLSGGELQRAALAKLLLTRPEILLLDEPSKGIDACSKAALGGLLRAQSDAGRTVLLVTHDLPFAAALADRCTMLFAGSAVSTAEGRAFFCGNAVYTTGTNRITRGLLPGCVLPEDVVRK</sequence>
<dbReference type="Proteomes" id="UP000651482">
    <property type="component" value="Unassembled WGS sequence"/>
</dbReference>
<dbReference type="InterPro" id="IPR027417">
    <property type="entry name" value="P-loop_NTPase"/>
</dbReference>
<dbReference type="EMBL" id="JACRSN010000006">
    <property type="protein sequence ID" value="MBC8533438.1"/>
    <property type="molecule type" value="Genomic_DNA"/>
</dbReference>
<evidence type="ECO:0000256" key="7">
    <source>
        <dbReference type="ARBA" id="ARBA00022967"/>
    </source>
</evidence>
<comment type="subcellular location">
    <subcellularLocation>
        <location evidence="1">Cell membrane</location>
        <topology evidence="1">Peripheral membrane protein</topology>
    </subcellularLocation>
</comment>
<keyword evidence="7" id="KW-1278">Translocase</keyword>
<evidence type="ECO:0000313" key="10">
    <source>
        <dbReference type="EMBL" id="MBC8533438.1"/>
    </source>
</evidence>
<dbReference type="PANTHER" id="PTHR43553:SF24">
    <property type="entry name" value="ENERGY-COUPLING FACTOR TRANSPORTER ATP-BINDING PROTEIN ECFA1"/>
    <property type="match status" value="1"/>
</dbReference>
<comment type="similarity">
    <text evidence="2">Belongs to the ABC transporter superfamily.</text>
</comment>
<keyword evidence="6 10" id="KW-0067">ATP-binding</keyword>
<evidence type="ECO:0000256" key="2">
    <source>
        <dbReference type="ARBA" id="ARBA00005417"/>
    </source>
</evidence>
<evidence type="ECO:0000256" key="6">
    <source>
        <dbReference type="ARBA" id="ARBA00022840"/>
    </source>
</evidence>
<evidence type="ECO:0000313" key="11">
    <source>
        <dbReference type="Proteomes" id="UP000651482"/>
    </source>
</evidence>
<dbReference type="InterPro" id="IPR050095">
    <property type="entry name" value="ECF_ABC_transporter_ATP-bd"/>
</dbReference>
<dbReference type="GO" id="GO:0016887">
    <property type="term" value="F:ATP hydrolysis activity"/>
    <property type="evidence" value="ECO:0007669"/>
    <property type="project" value="InterPro"/>
</dbReference>
<dbReference type="PANTHER" id="PTHR43553">
    <property type="entry name" value="HEAVY METAL TRANSPORTER"/>
    <property type="match status" value="1"/>
</dbReference>
<gene>
    <name evidence="10" type="ORF">IAG03_05355</name>
</gene>